<dbReference type="PANTHER" id="PTHR23012">
    <property type="entry name" value="RING/FYVE/PHD ZINC FINGER DOMAIN-CONTAINING"/>
    <property type="match status" value="1"/>
</dbReference>
<keyword evidence="2" id="KW-1185">Reference proteome</keyword>
<evidence type="ECO:0008006" key="3">
    <source>
        <dbReference type="Google" id="ProtNLM"/>
    </source>
</evidence>
<evidence type="ECO:0000313" key="2">
    <source>
        <dbReference type="Proteomes" id="UP000007305"/>
    </source>
</evidence>
<dbReference type="Proteomes" id="UP000007305">
    <property type="component" value="Chromosome 8"/>
</dbReference>
<protein>
    <recommendedName>
        <fullName evidence="3">RING-CH-type domain-containing protein</fullName>
    </recommendedName>
</protein>
<gene>
    <name evidence="1" type="primary">LOC103636408</name>
</gene>
<proteinExistence type="predicted"/>
<reference evidence="1" key="3">
    <citation type="submission" date="2021-05" db="UniProtKB">
        <authorList>
            <consortium name="EnsemblPlants"/>
        </authorList>
    </citation>
    <scope>IDENTIFICATION</scope>
    <source>
        <strain evidence="1">cv. B73</strain>
    </source>
</reference>
<dbReference type="InterPro" id="IPR033275">
    <property type="entry name" value="MARCH-like"/>
</dbReference>
<reference evidence="1" key="2">
    <citation type="submission" date="2019-07" db="EMBL/GenBank/DDBJ databases">
        <authorList>
            <person name="Seetharam A."/>
            <person name="Woodhouse M."/>
            <person name="Cannon E."/>
        </authorList>
    </citation>
    <scope>NUCLEOTIDE SEQUENCE [LARGE SCALE GENOMIC DNA]</scope>
    <source>
        <strain evidence="1">cv. B73</strain>
    </source>
</reference>
<organism evidence="1 2">
    <name type="scientific">Zea mays</name>
    <name type="common">Maize</name>
    <dbReference type="NCBI Taxonomy" id="4577"/>
    <lineage>
        <taxon>Eukaryota</taxon>
        <taxon>Viridiplantae</taxon>
        <taxon>Streptophyta</taxon>
        <taxon>Embryophyta</taxon>
        <taxon>Tracheophyta</taxon>
        <taxon>Spermatophyta</taxon>
        <taxon>Magnoliopsida</taxon>
        <taxon>Liliopsida</taxon>
        <taxon>Poales</taxon>
        <taxon>Poaceae</taxon>
        <taxon>PACMAD clade</taxon>
        <taxon>Panicoideae</taxon>
        <taxon>Andropogonodae</taxon>
        <taxon>Andropogoneae</taxon>
        <taxon>Tripsacinae</taxon>
        <taxon>Zea</taxon>
    </lineage>
</organism>
<name>A0A804QXT4_MAIZE</name>
<sequence>MVRAEKLAGDGCSGGEGQVEVEVGMGMDGKGVTECRICQEEGKEAAMDSPCACTGAMDYHVVVPAETEMVWSASVLSVVCLLLFDFDRKTPFSSFVQATLQFTGFFLPCYVIARSCYALQHRKRRQVHFLFPTSPVDTTLPFDLLTRTSFCLTCKL</sequence>
<dbReference type="EnsemblPlants" id="Zm00001eb365790_T001">
    <property type="protein sequence ID" value="Zm00001eb365790_P001"/>
    <property type="gene ID" value="Zm00001eb365790"/>
</dbReference>
<dbReference type="PANTHER" id="PTHR23012:SF176">
    <property type="entry name" value="OS01G0894600 PROTEIN"/>
    <property type="match status" value="1"/>
</dbReference>
<dbReference type="Gramene" id="Zm00001eb365790_T001">
    <property type="protein sequence ID" value="Zm00001eb365790_P001"/>
    <property type="gene ID" value="Zm00001eb365790"/>
</dbReference>
<dbReference type="AlphaFoldDB" id="A0A804QXT4"/>
<evidence type="ECO:0000313" key="1">
    <source>
        <dbReference type="EnsemblPlants" id="Zm00001eb365790_P001"/>
    </source>
</evidence>
<dbReference type="InParanoid" id="A0A804QXT4"/>
<reference evidence="2" key="1">
    <citation type="journal article" date="2009" name="Science">
        <title>The B73 maize genome: complexity, diversity, and dynamics.</title>
        <authorList>
            <person name="Schnable P.S."/>
            <person name="Ware D."/>
            <person name="Fulton R.S."/>
            <person name="Stein J.C."/>
            <person name="Wei F."/>
            <person name="Pasternak S."/>
            <person name="Liang C."/>
            <person name="Zhang J."/>
            <person name="Fulton L."/>
            <person name="Graves T.A."/>
            <person name="Minx P."/>
            <person name="Reily A.D."/>
            <person name="Courtney L."/>
            <person name="Kruchowski S.S."/>
            <person name="Tomlinson C."/>
            <person name="Strong C."/>
            <person name="Delehaunty K."/>
            <person name="Fronick C."/>
            <person name="Courtney B."/>
            <person name="Rock S.M."/>
            <person name="Belter E."/>
            <person name="Du F."/>
            <person name="Kim K."/>
            <person name="Abbott R.M."/>
            <person name="Cotton M."/>
            <person name="Levy A."/>
            <person name="Marchetto P."/>
            <person name="Ochoa K."/>
            <person name="Jackson S.M."/>
            <person name="Gillam B."/>
            <person name="Chen W."/>
            <person name="Yan L."/>
            <person name="Higginbotham J."/>
            <person name="Cardenas M."/>
            <person name="Waligorski J."/>
            <person name="Applebaum E."/>
            <person name="Phelps L."/>
            <person name="Falcone J."/>
            <person name="Kanchi K."/>
            <person name="Thane T."/>
            <person name="Scimone A."/>
            <person name="Thane N."/>
            <person name="Henke J."/>
            <person name="Wang T."/>
            <person name="Ruppert J."/>
            <person name="Shah N."/>
            <person name="Rotter K."/>
            <person name="Hodges J."/>
            <person name="Ingenthron E."/>
            <person name="Cordes M."/>
            <person name="Kohlberg S."/>
            <person name="Sgro J."/>
            <person name="Delgado B."/>
            <person name="Mead K."/>
            <person name="Chinwalla A."/>
            <person name="Leonard S."/>
            <person name="Crouse K."/>
            <person name="Collura K."/>
            <person name="Kudrna D."/>
            <person name="Currie J."/>
            <person name="He R."/>
            <person name="Angelova A."/>
            <person name="Rajasekar S."/>
            <person name="Mueller T."/>
            <person name="Lomeli R."/>
            <person name="Scara G."/>
            <person name="Ko A."/>
            <person name="Delaney K."/>
            <person name="Wissotski M."/>
            <person name="Lopez G."/>
            <person name="Campos D."/>
            <person name="Braidotti M."/>
            <person name="Ashley E."/>
            <person name="Golser W."/>
            <person name="Kim H."/>
            <person name="Lee S."/>
            <person name="Lin J."/>
            <person name="Dujmic Z."/>
            <person name="Kim W."/>
            <person name="Talag J."/>
            <person name="Zuccolo A."/>
            <person name="Fan C."/>
            <person name="Sebastian A."/>
            <person name="Kramer M."/>
            <person name="Spiegel L."/>
            <person name="Nascimento L."/>
            <person name="Zutavern T."/>
            <person name="Miller B."/>
            <person name="Ambroise C."/>
            <person name="Muller S."/>
            <person name="Spooner W."/>
            <person name="Narechania A."/>
            <person name="Ren L."/>
            <person name="Wei S."/>
            <person name="Kumari S."/>
            <person name="Faga B."/>
            <person name="Levy M.J."/>
            <person name="McMahan L."/>
            <person name="Van Buren P."/>
            <person name="Vaughn M.W."/>
            <person name="Ying K."/>
            <person name="Yeh C.-T."/>
            <person name="Emrich S.J."/>
            <person name="Jia Y."/>
            <person name="Kalyanaraman A."/>
            <person name="Hsia A.-P."/>
            <person name="Barbazuk W.B."/>
            <person name="Baucom R.S."/>
            <person name="Brutnell T.P."/>
            <person name="Carpita N.C."/>
            <person name="Chaparro C."/>
            <person name="Chia J.-M."/>
            <person name="Deragon J.-M."/>
            <person name="Estill J.C."/>
            <person name="Fu Y."/>
            <person name="Jeddeloh J.A."/>
            <person name="Han Y."/>
            <person name="Lee H."/>
            <person name="Li P."/>
            <person name="Lisch D.R."/>
            <person name="Liu S."/>
            <person name="Liu Z."/>
            <person name="Nagel D.H."/>
            <person name="McCann M.C."/>
            <person name="SanMiguel P."/>
            <person name="Myers A.M."/>
            <person name="Nettleton D."/>
            <person name="Nguyen J."/>
            <person name="Penning B.W."/>
            <person name="Ponnala L."/>
            <person name="Schneider K.L."/>
            <person name="Schwartz D.C."/>
            <person name="Sharma A."/>
            <person name="Soderlund C."/>
            <person name="Springer N.M."/>
            <person name="Sun Q."/>
            <person name="Wang H."/>
            <person name="Waterman M."/>
            <person name="Westerman R."/>
            <person name="Wolfgruber T.K."/>
            <person name="Yang L."/>
            <person name="Yu Y."/>
            <person name="Zhang L."/>
            <person name="Zhou S."/>
            <person name="Zhu Q."/>
            <person name="Bennetzen J.L."/>
            <person name="Dawe R.K."/>
            <person name="Jiang J."/>
            <person name="Jiang N."/>
            <person name="Presting G.G."/>
            <person name="Wessler S.R."/>
            <person name="Aluru S."/>
            <person name="Martienssen R.A."/>
            <person name="Clifton S.W."/>
            <person name="McCombie W.R."/>
            <person name="Wing R.A."/>
            <person name="Wilson R.K."/>
        </authorList>
    </citation>
    <scope>NUCLEOTIDE SEQUENCE [LARGE SCALE GENOMIC DNA]</scope>
    <source>
        <strain evidence="2">cv. B73</strain>
    </source>
</reference>
<accession>A0A804QXT4</accession>